<dbReference type="InterPro" id="IPR012338">
    <property type="entry name" value="Beta-lactam/transpept-like"/>
</dbReference>
<evidence type="ECO:0000313" key="2">
    <source>
        <dbReference type="EMBL" id="MBB5931860.1"/>
    </source>
</evidence>
<feature type="domain" description="Beta-lactamase-related" evidence="1">
    <location>
        <begin position="294"/>
        <end position="606"/>
    </location>
</feature>
<dbReference type="InterPro" id="IPR050491">
    <property type="entry name" value="AmpC-like"/>
</dbReference>
<dbReference type="EMBL" id="JACHJK010000019">
    <property type="protein sequence ID" value="MBB5931860.1"/>
    <property type="molecule type" value="Genomic_DNA"/>
</dbReference>
<comment type="caution">
    <text evidence="2">The sequence shown here is derived from an EMBL/GenBank/DDBJ whole genome shotgun (WGS) entry which is preliminary data.</text>
</comment>
<gene>
    <name evidence="2" type="ORF">FHS34_007369</name>
</gene>
<organism evidence="2 3">
    <name type="scientific">Streptomyces echinatus</name>
    <dbReference type="NCBI Taxonomy" id="67293"/>
    <lineage>
        <taxon>Bacteria</taxon>
        <taxon>Bacillati</taxon>
        <taxon>Actinomycetota</taxon>
        <taxon>Actinomycetes</taxon>
        <taxon>Kitasatosporales</taxon>
        <taxon>Streptomycetaceae</taxon>
        <taxon>Streptomyces</taxon>
    </lineage>
</organism>
<sequence>MNMGLVECRTDLTGAQLEAAFKELTNDKAMRLVDLCGYEVNGQALYSAIWEPSKASDPVHDYIYYYAMNPTDYFLSNDLWIVQGYRPVRVNGYSVGEKTFIATIWAKGGGSDNSTNISHPNILNLPQHLREVRAQGNRIVDINCYAAYEPNPDYMGPGPAPLVWVTRFATIWTRSDGRDWDVSLPADSATYQTIFDRQVSLGRVPTRVSGFTQFGKQRFVTLFEGISGIDWGARHDRSPVDYGTDRLQFENESFRQTAVGGFSVGHGTGAVQRFNPVWVRRDSNNIIPGLANAFLRDFKAPGLSLAVAKDGRLVYAEGFGVADKITGKRVTASSQFRVASISKPITAAAVYRLVADGRLDIEQRVFGPGNLLSGLGTPVDSRAVKISVRHLLEHSCGGWSHDPPDPMYTKPELSARALITDVVTSRALENAPGTAFAYSNFGYCVLGRVIEQVTGQTYEQYVRQHILAPCGVENMFIAGNTAMERRPEEVTYYGLDGLDPYSLPVRRMDAHGGWLATPTDLLRLAVRVDGFPAPPDILPGRQIAHMTYPTGLPGSNGYARGWYVNSNGTWLQTWYHPGNLDGTASILVRTKDGYCWTAVTNTGRGNDASTWSGLDELMWKIHDRVDVWLFDGSL</sequence>
<dbReference type="RefSeq" id="WP_184973683.1">
    <property type="nucleotide sequence ID" value="NZ_JACHJK010000019.1"/>
</dbReference>
<name>A0A7W9UUM6_9ACTN</name>
<dbReference type="Pfam" id="PF00144">
    <property type="entry name" value="Beta-lactamase"/>
    <property type="match status" value="1"/>
</dbReference>
<keyword evidence="3" id="KW-1185">Reference proteome</keyword>
<dbReference type="Gene3D" id="3.40.710.10">
    <property type="entry name" value="DD-peptidase/beta-lactamase superfamily"/>
    <property type="match status" value="1"/>
</dbReference>
<dbReference type="Pfam" id="PF17660">
    <property type="entry name" value="BTRD1"/>
    <property type="match status" value="3"/>
</dbReference>
<accession>A0A7W9UUM6</accession>
<reference evidence="2 3" key="1">
    <citation type="submission" date="2020-08" db="EMBL/GenBank/DDBJ databases">
        <title>Genomic Encyclopedia of Type Strains, Phase III (KMG-III): the genomes of soil and plant-associated and newly described type strains.</title>
        <authorList>
            <person name="Whitman W."/>
        </authorList>
    </citation>
    <scope>NUCLEOTIDE SEQUENCE [LARGE SCALE GENOMIC DNA]</scope>
    <source>
        <strain evidence="2 3">CECT 3313</strain>
    </source>
</reference>
<dbReference type="InterPro" id="IPR049511">
    <property type="entry name" value="PGH-like_rpt"/>
</dbReference>
<dbReference type="AlphaFoldDB" id="A0A7W9UUM6"/>
<evidence type="ECO:0000259" key="1">
    <source>
        <dbReference type="Pfam" id="PF00144"/>
    </source>
</evidence>
<dbReference type="SUPFAM" id="SSF56601">
    <property type="entry name" value="beta-lactamase/transpeptidase-like"/>
    <property type="match status" value="1"/>
</dbReference>
<protein>
    <submittedName>
        <fullName evidence="2">CubicO group peptidase (Beta-lactamase class C family)</fullName>
    </submittedName>
</protein>
<dbReference type="Proteomes" id="UP000585836">
    <property type="component" value="Unassembled WGS sequence"/>
</dbReference>
<dbReference type="InterPro" id="IPR001466">
    <property type="entry name" value="Beta-lactam-related"/>
</dbReference>
<proteinExistence type="predicted"/>
<dbReference type="PANTHER" id="PTHR46825:SF7">
    <property type="entry name" value="D-ALANYL-D-ALANINE CARBOXYPEPTIDASE"/>
    <property type="match status" value="1"/>
</dbReference>
<evidence type="ECO:0000313" key="3">
    <source>
        <dbReference type="Proteomes" id="UP000585836"/>
    </source>
</evidence>
<dbReference type="PANTHER" id="PTHR46825">
    <property type="entry name" value="D-ALANYL-D-ALANINE-CARBOXYPEPTIDASE/ENDOPEPTIDASE AMPH"/>
    <property type="match status" value="1"/>
</dbReference>